<name>A0A9N9S668_9DIPT</name>
<keyword evidence="1" id="KW-0732">Signal</keyword>
<dbReference type="AlphaFoldDB" id="A0A9N9S668"/>
<sequence>MKTILGFLILGLFAVSSVHSGGNTGCSENYTLFASLSMDIQNFIETQINNNIDLQLSDLLLVVQRKIGNILAGDAGSLVPTTQDESILESFTIGGETAALCIVQFLLGA</sequence>
<reference evidence="2" key="1">
    <citation type="submission" date="2022-01" db="EMBL/GenBank/DDBJ databases">
        <authorList>
            <person name="King R."/>
        </authorList>
    </citation>
    <scope>NUCLEOTIDE SEQUENCE</scope>
</reference>
<evidence type="ECO:0000313" key="2">
    <source>
        <dbReference type="EMBL" id="CAG9810291.1"/>
    </source>
</evidence>
<evidence type="ECO:0000313" key="3">
    <source>
        <dbReference type="Proteomes" id="UP001153620"/>
    </source>
</evidence>
<keyword evidence="3" id="KW-1185">Reference proteome</keyword>
<reference evidence="2" key="2">
    <citation type="submission" date="2022-10" db="EMBL/GenBank/DDBJ databases">
        <authorList>
            <consortium name="ENA_rothamsted_submissions"/>
            <consortium name="culmorum"/>
            <person name="King R."/>
        </authorList>
    </citation>
    <scope>NUCLEOTIDE SEQUENCE</scope>
</reference>
<evidence type="ECO:0000256" key="1">
    <source>
        <dbReference type="SAM" id="SignalP"/>
    </source>
</evidence>
<accession>A0A9N9S668</accession>
<organism evidence="2 3">
    <name type="scientific">Chironomus riparius</name>
    <dbReference type="NCBI Taxonomy" id="315576"/>
    <lineage>
        <taxon>Eukaryota</taxon>
        <taxon>Metazoa</taxon>
        <taxon>Ecdysozoa</taxon>
        <taxon>Arthropoda</taxon>
        <taxon>Hexapoda</taxon>
        <taxon>Insecta</taxon>
        <taxon>Pterygota</taxon>
        <taxon>Neoptera</taxon>
        <taxon>Endopterygota</taxon>
        <taxon>Diptera</taxon>
        <taxon>Nematocera</taxon>
        <taxon>Chironomoidea</taxon>
        <taxon>Chironomidae</taxon>
        <taxon>Chironominae</taxon>
        <taxon>Chironomus</taxon>
    </lineage>
</organism>
<dbReference type="EMBL" id="OU895880">
    <property type="protein sequence ID" value="CAG9810291.1"/>
    <property type="molecule type" value="Genomic_DNA"/>
</dbReference>
<dbReference type="Proteomes" id="UP001153620">
    <property type="component" value="Chromosome 4"/>
</dbReference>
<feature type="chain" id="PRO_5040363331" evidence="1">
    <location>
        <begin position="21"/>
        <end position="109"/>
    </location>
</feature>
<protein>
    <submittedName>
        <fullName evidence="2">Uncharacterized protein</fullName>
    </submittedName>
</protein>
<proteinExistence type="predicted"/>
<feature type="signal peptide" evidence="1">
    <location>
        <begin position="1"/>
        <end position="20"/>
    </location>
</feature>
<gene>
    <name evidence="2" type="ORF">CHIRRI_LOCUS13108</name>
</gene>